<dbReference type="Proteomes" id="UP001318040">
    <property type="component" value="Chromosome 11"/>
</dbReference>
<proteinExistence type="predicted"/>
<dbReference type="FunFam" id="4.10.70.10:FF:000001">
    <property type="entry name" value="Disintegrin and metalloproteinase domain-containing protein 22"/>
    <property type="match status" value="1"/>
</dbReference>
<dbReference type="SUPFAM" id="SSF57552">
    <property type="entry name" value="Blood coagulation inhibitor (disintegrin)"/>
    <property type="match status" value="1"/>
</dbReference>
<evidence type="ECO:0000256" key="2">
    <source>
        <dbReference type="ARBA" id="ARBA00023157"/>
    </source>
</evidence>
<evidence type="ECO:0000256" key="4">
    <source>
        <dbReference type="PROSITE-ProRule" id="PRU00276"/>
    </source>
</evidence>
<comment type="caution">
    <text evidence="4">Lacks conserved residue(s) required for the propagation of feature annotation.</text>
</comment>
<accession>A0AAJ7SZ16</accession>
<feature type="domain" description="Disintegrin" evidence="7">
    <location>
        <begin position="460"/>
        <end position="546"/>
    </location>
</feature>
<keyword evidence="4" id="KW-0862">Zinc</keyword>
<dbReference type="Pfam" id="PF01421">
    <property type="entry name" value="Reprolysin"/>
    <property type="match status" value="1"/>
</dbReference>
<dbReference type="InterPro" id="IPR001590">
    <property type="entry name" value="Peptidase_M12B"/>
</dbReference>
<feature type="region of interest" description="Disordered" evidence="5">
    <location>
        <begin position="792"/>
        <end position="816"/>
    </location>
</feature>
<evidence type="ECO:0000256" key="1">
    <source>
        <dbReference type="ARBA" id="ARBA00022508"/>
    </source>
</evidence>
<dbReference type="KEGG" id="pmrn:116941303"/>
<dbReference type="Pfam" id="PF08516">
    <property type="entry name" value="ADAM_CR"/>
    <property type="match status" value="1"/>
</dbReference>
<dbReference type="GO" id="GO:0046872">
    <property type="term" value="F:metal ion binding"/>
    <property type="evidence" value="ECO:0007669"/>
    <property type="project" value="UniProtKB-KW"/>
</dbReference>
<keyword evidence="6" id="KW-0472">Membrane</keyword>
<dbReference type="Pfam" id="PF00200">
    <property type="entry name" value="Disintegrin"/>
    <property type="match status" value="1"/>
</dbReference>
<dbReference type="InterPro" id="IPR036436">
    <property type="entry name" value="Disintegrin_dom_sf"/>
</dbReference>
<feature type="compositionally biased region" description="Pro residues" evidence="5">
    <location>
        <begin position="915"/>
        <end position="925"/>
    </location>
</feature>
<feature type="region of interest" description="Disordered" evidence="5">
    <location>
        <begin position="832"/>
        <end position="984"/>
    </location>
</feature>
<gene>
    <name evidence="10 11" type="primary">LOC116941303</name>
</gene>
<reference evidence="10 11" key="1">
    <citation type="submission" date="2025-04" db="UniProtKB">
        <authorList>
            <consortium name="RefSeq"/>
        </authorList>
    </citation>
    <scope>IDENTIFICATION</scope>
    <source>
        <tissue evidence="10 11">Sperm</tissue>
    </source>
</reference>
<dbReference type="InterPro" id="IPR034027">
    <property type="entry name" value="Reprolysin_adamalysin"/>
</dbReference>
<dbReference type="Gene3D" id="4.10.70.10">
    <property type="entry name" value="Disintegrin domain"/>
    <property type="match status" value="1"/>
</dbReference>
<keyword evidence="2 3" id="KW-1015">Disulfide bond</keyword>
<feature type="disulfide bond" evidence="3">
    <location>
        <begin position="518"/>
        <end position="538"/>
    </location>
</feature>
<keyword evidence="1" id="KW-0800">Toxin</keyword>
<evidence type="ECO:0000259" key="7">
    <source>
        <dbReference type="PROSITE" id="PS50214"/>
    </source>
</evidence>
<dbReference type="SUPFAM" id="SSF55486">
    <property type="entry name" value="Metalloproteases ('zincins'), catalytic domain"/>
    <property type="match status" value="1"/>
</dbReference>
<dbReference type="PROSITE" id="PS50214">
    <property type="entry name" value="DISINTEGRIN_2"/>
    <property type="match status" value="1"/>
</dbReference>
<dbReference type="SMART" id="SM00608">
    <property type="entry name" value="ACR"/>
    <property type="match status" value="1"/>
</dbReference>
<dbReference type="RefSeq" id="XP_032808103.1">
    <property type="nucleotide sequence ID" value="XM_032952212.1"/>
</dbReference>
<dbReference type="GeneID" id="116941303"/>
<dbReference type="CDD" id="cd04269">
    <property type="entry name" value="ZnMc_adamalysin_II_like"/>
    <property type="match status" value="1"/>
</dbReference>
<dbReference type="InterPro" id="IPR002870">
    <property type="entry name" value="Peptidase_M12B_N"/>
</dbReference>
<organism evidence="9 11">
    <name type="scientific">Petromyzon marinus</name>
    <name type="common">Sea lamprey</name>
    <dbReference type="NCBI Taxonomy" id="7757"/>
    <lineage>
        <taxon>Eukaryota</taxon>
        <taxon>Metazoa</taxon>
        <taxon>Chordata</taxon>
        <taxon>Craniata</taxon>
        <taxon>Vertebrata</taxon>
        <taxon>Cyclostomata</taxon>
        <taxon>Hyperoartia</taxon>
        <taxon>Petromyzontiformes</taxon>
        <taxon>Petromyzontidae</taxon>
        <taxon>Petromyzon</taxon>
    </lineage>
</organism>
<dbReference type="InterPro" id="IPR018358">
    <property type="entry name" value="Disintegrin_CS"/>
</dbReference>
<evidence type="ECO:0000256" key="6">
    <source>
        <dbReference type="SAM" id="Phobius"/>
    </source>
</evidence>
<keyword evidence="6" id="KW-1133">Transmembrane helix</keyword>
<name>A0AAJ7SZ16_PETMA</name>
<dbReference type="PROSITE" id="PS00427">
    <property type="entry name" value="DISINTEGRIN_1"/>
    <property type="match status" value="1"/>
</dbReference>
<dbReference type="InterPro" id="IPR001762">
    <property type="entry name" value="Disintegrin_dom"/>
</dbReference>
<dbReference type="PROSITE" id="PS50215">
    <property type="entry name" value="ADAM_MEPRO"/>
    <property type="match status" value="1"/>
</dbReference>
<evidence type="ECO:0000256" key="3">
    <source>
        <dbReference type="PROSITE-ProRule" id="PRU00068"/>
    </source>
</evidence>
<protein>
    <submittedName>
        <fullName evidence="10 11">Disintegrin and metalloproteinase domain-containing protein 12-like</fullName>
    </submittedName>
</protein>
<feature type="binding site" evidence="4">
    <location>
        <position position="386"/>
    </location>
    <ligand>
        <name>Zn(2+)</name>
        <dbReference type="ChEBI" id="CHEBI:29105"/>
        <note>catalytic</note>
    </ligand>
</feature>
<feature type="active site" evidence="4">
    <location>
        <position position="387"/>
    </location>
</feature>
<dbReference type="PANTHER" id="PTHR11905">
    <property type="entry name" value="ADAM A DISINTEGRIN AND METALLOPROTEASE DOMAIN"/>
    <property type="match status" value="1"/>
</dbReference>
<feature type="compositionally biased region" description="Pro residues" evidence="5">
    <location>
        <begin position="890"/>
        <end position="900"/>
    </location>
</feature>
<dbReference type="FunFam" id="3.40.390.10:FF:000002">
    <property type="entry name" value="Disintegrin and metalloproteinase domain-containing protein 22"/>
    <property type="match status" value="1"/>
</dbReference>
<dbReference type="Pfam" id="PF01562">
    <property type="entry name" value="Pep_M12B_propep"/>
    <property type="match status" value="1"/>
</dbReference>
<dbReference type="AlphaFoldDB" id="A0AAJ7SZ16"/>
<dbReference type="PANTHER" id="PTHR11905:SF159">
    <property type="entry name" value="ADAM METALLOPROTEASE"/>
    <property type="match status" value="1"/>
</dbReference>
<dbReference type="Gene3D" id="3.40.390.10">
    <property type="entry name" value="Collagenase (Catalytic Domain)"/>
    <property type="match status" value="1"/>
</dbReference>
<evidence type="ECO:0000313" key="9">
    <source>
        <dbReference type="Proteomes" id="UP001318040"/>
    </source>
</evidence>
<dbReference type="SMART" id="SM00050">
    <property type="entry name" value="DISIN"/>
    <property type="match status" value="1"/>
</dbReference>
<feature type="binding site" evidence="4">
    <location>
        <position position="396"/>
    </location>
    <ligand>
        <name>Zn(2+)</name>
        <dbReference type="ChEBI" id="CHEBI:29105"/>
        <note>catalytic</note>
    </ligand>
</feature>
<evidence type="ECO:0000313" key="11">
    <source>
        <dbReference type="RefSeq" id="XP_032808104.1"/>
    </source>
</evidence>
<evidence type="ECO:0000313" key="10">
    <source>
        <dbReference type="RefSeq" id="XP_032808103.1"/>
    </source>
</evidence>
<dbReference type="GO" id="GO:0006508">
    <property type="term" value="P:proteolysis"/>
    <property type="evidence" value="ECO:0007669"/>
    <property type="project" value="InterPro"/>
</dbReference>
<feature type="compositionally biased region" description="Pro residues" evidence="5">
    <location>
        <begin position="859"/>
        <end position="872"/>
    </location>
</feature>
<sequence>MGSRRAALPSQAVVARCSLFLQLMEEMVVVVMMLVLSLACVCGETSKAASFGVEETHGTLHSSRGGIGRHLSHIHKYEITTPVRMHADGSKSLVQRAETYPREASFRLRVEGKSLLLNVERNSELFSRHYTETHYSDSGTLIEESPNYVDHCYYHGHVDGHVDSAVSLSTCSGLRGFVTLGQVTYAIEPLEGAGDGRHRIYRADLLLAHGRTCGHDLLNDTHAHHELPVLPPVDSHGHARLKRSALKNMKYVELIIVADNAKYNRESKDLTRTKQRMIDVANHVDKYYRSLNIRIALVGVEVWTESDRSAVTVDASSTLYEFLDWRKKQLLTRKKHDNAQLVTGISFQGTTIGMAPLMSMCSAEQSGGVNMDHAVNPVGLAATMAHEMGHNFGMNHDTPERRCHCQANSEQGGCIMAPSTGHPFPSKFSSCSIRDLDSSLSKGGGMCLYNMPDVRDLYGGKRCGNGYVEDGEQCDCGEIEECDNPCCNANNCTLRAGAECAHGMCCQDCQLKPSGTRCRDPTNTCDLPEYCNGGSPHCPPNVYLLDGYPCHGKEAYCYNGMCLTHEQQCVTLWGSGSKPAPEICFANVNSAGDQYGNCGKDSKAVYMKCKASDVKCGKIQCQGGSTRPVIGTNAVSIDTNIAVPGGGTVLCRGTHVYLGDDMLDPGLVLTGTKCGEGKICYNRHCQNVSILKTGNCDTKCNGHGVCNSNRNCHCDGQWAPPACEQPGHGGSIDSGPIRPSRECELMVALMVTFFLILPSLGLAMYICYRKRTTLWQQYQTRKEHFFHMCREGRGRSSKDGGQANPGYENQVAASKRTHMVTVHHEDIQMLENNPRTCPPALRGPLPLSGQARKQASNAPPRPQGPGGPPRPCVPLAKTGNHHQAVTSPAVPRPPAKPLPSGPQTRLLEVTQSSPKPLPPRKPLPVHPCRSPVPTAQAKNLSPNMAALAARFSPAEEARPVRPAPGNPEKAKSPKPNVPPYLIRK</sequence>
<keyword evidence="9" id="KW-1185">Reference proteome</keyword>
<dbReference type="PRINTS" id="PR00289">
    <property type="entry name" value="DISINTEGRIN"/>
</dbReference>
<keyword evidence="1" id="KW-1217">Cell adhesion impairing toxin</keyword>
<feature type="transmembrane region" description="Helical" evidence="6">
    <location>
        <begin position="745"/>
        <end position="768"/>
    </location>
</feature>
<keyword evidence="6" id="KW-0812">Transmembrane</keyword>
<evidence type="ECO:0000256" key="5">
    <source>
        <dbReference type="SAM" id="MobiDB-lite"/>
    </source>
</evidence>
<feature type="binding site" evidence="4">
    <location>
        <position position="390"/>
    </location>
    <ligand>
        <name>Zn(2+)</name>
        <dbReference type="ChEBI" id="CHEBI:29105"/>
        <note>catalytic</note>
    </ligand>
</feature>
<dbReference type="RefSeq" id="XP_032808104.1">
    <property type="nucleotide sequence ID" value="XM_032952213.1"/>
</dbReference>
<evidence type="ECO:0000259" key="8">
    <source>
        <dbReference type="PROSITE" id="PS50215"/>
    </source>
</evidence>
<dbReference type="InterPro" id="IPR024079">
    <property type="entry name" value="MetalloPept_cat_dom_sf"/>
</dbReference>
<keyword evidence="4" id="KW-0479">Metal-binding</keyword>
<dbReference type="InterPro" id="IPR006586">
    <property type="entry name" value="ADAM_Cys-rich"/>
</dbReference>
<feature type="domain" description="Peptidase M12B" evidence="8">
    <location>
        <begin position="250"/>
        <end position="452"/>
    </location>
</feature>
<dbReference type="GO" id="GO:0004222">
    <property type="term" value="F:metalloendopeptidase activity"/>
    <property type="evidence" value="ECO:0007669"/>
    <property type="project" value="InterPro"/>
</dbReference>